<dbReference type="Proteomes" id="UP001642483">
    <property type="component" value="Unassembled WGS sequence"/>
</dbReference>
<keyword evidence="15" id="KW-1185">Reference proteome</keyword>
<dbReference type="Pfam" id="PF25170">
    <property type="entry name" value="TPR_WDR35"/>
    <property type="match status" value="1"/>
</dbReference>
<dbReference type="Pfam" id="PF23390">
    <property type="entry name" value="Beta-prop_WDR35_2nd"/>
    <property type="match status" value="1"/>
</dbReference>
<evidence type="ECO:0000259" key="10">
    <source>
        <dbReference type="Pfam" id="PF23387"/>
    </source>
</evidence>
<dbReference type="InterPro" id="IPR056170">
    <property type="entry name" value="Znf_IFT121-like"/>
</dbReference>
<evidence type="ECO:0000256" key="5">
    <source>
        <dbReference type="ARBA" id="ARBA00022794"/>
    </source>
</evidence>
<dbReference type="EMBL" id="CAWYQH010000152">
    <property type="protein sequence ID" value="CAK8696266.1"/>
    <property type="molecule type" value="Genomic_DNA"/>
</dbReference>
<organism evidence="14 15">
    <name type="scientific">Clavelina lepadiformis</name>
    <name type="common">Light-bulb sea squirt</name>
    <name type="synonym">Ascidia lepadiformis</name>
    <dbReference type="NCBI Taxonomy" id="159417"/>
    <lineage>
        <taxon>Eukaryota</taxon>
        <taxon>Metazoa</taxon>
        <taxon>Chordata</taxon>
        <taxon>Tunicata</taxon>
        <taxon>Ascidiacea</taxon>
        <taxon>Aplousobranchia</taxon>
        <taxon>Clavelinidae</taxon>
        <taxon>Clavelina</taxon>
    </lineage>
</organism>
<dbReference type="PANTHER" id="PTHR12764:SF5">
    <property type="entry name" value="LD29485P"/>
    <property type="match status" value="1"/>
</dbReference>
<dbReference type="InterPro" id="IPR057361">
    <property type="entry name" value="TPR_WDR35"/>
</dbReference>
<evidence type="ECO:0000256" key="1">
    <source>
        <dbReference type="ARBA" id="ARBA00004120"/>
    </source>
</evidence>
<dbReference type="InterPro" id="IPR015943">
    <property type="entry name" value="WD40/YVTN_repeat-like_dom_sf"/>
</dbReference>
<feature type="domain" description="IFT121-like zinc finger" evidence="9">
    <location>
        <begin position="1021"/>
        <end position="1063"/>
    </location>
</feature>
<evidence type="ECO:0000256" key="4">
    <source>
        <dbReference type="ARBA" id="ARBA00022737"/>
    </source>
</evidence>
<comment type="caution">
    <text evidence="14">The sequence shown here is derived from an EMBL/GenBank/DDBJ whole genome shotgun (WGS) entry which is preliminary data.</text>
</comment>
<feature type="domain" description="IFT80/172/WDR35 TPR" evidence="10">
    <location>
        <begin position="587"/>
        <end position="675"/>
    </location>
</feature>
<evidence type="ECO:0000259" key="13">
    <source>
        <dbReference type="Pfam" id="PF25768"/>
    </source>
</evidence>
<dbReference type="InterPro" id="IPR056159">
    <property type="entry name" value="Beta-prop_IFT121_TULP_N"/>
</dbReference>
<sequence>MMYKGQWFEEMINNRNKSIVRSMSWNADGQKICIAYEDGAVIVGSVDGNRIWGKELKNMQLTQVAWSPDGKIILFGTASGELHIYDGLGSPCGKIEIFCLVNVTGAVSLAAVKWYNGRLGYVEPDCPCLAVCFDNGRCQVMRTESDSRPVLIDTKMHTVDAQWNDNGSILAIAGTLHMGQNEKDINMVQFFNAFGEGLYTLKLPGKSIASLDWEKASLRIALAIDSFIYFANIRPDYKWGFFDNTVVYAFLKPDRIEHCLIFWDWRNKEKYMKYVKHLLLVAAAGEHSCLATKSEDDDGQYTLILCNAIGTPMDSKFIEIEPLFMCMTSTHVVAASCEAIYVWQFTNSRMLGLSHIVTSSQRKNNHESLFHIDDEKPTKAKYLNFTGAQGSTKDPICAITASDKIIIVARESGTLHRYTLVQLELTHRYAISSEPRQLALNCTSSRLAIIDTSGIFSFFDLDAKVTDVNGQEVVGEHLSFERKDTWDMKWADDNPELIAIMEKTRMYVFRGLDPEEPLQCSGYICQFNDLEIKSVLLDEIFKDPDNPHSEDLIELEVKSLRDTRALVQTVGMKDAAQFVEDNPHPRLWRLLAEAALEQLDLDVAEQAFVRCKDYQGIGLSKKVEQLHSESMKAAEIAAYFRRFEDAERIYLEMDRRDLAIELRMKLGDWFRVVQLLKSGSGGADDKQLIKAWNAIGDYYADRQKWSNAVTYYLQGDNQDRLAECYYMLEDYKGLYALADSLPDNHKLLLEMARTFKMVGMCEQAVAAFCKCNKIHEAIDTCVYLNQWSQAVDLAKQHNVKEIDALLAKYASHLLEKDNTLQAIELYKKANRFVSAAKLLFKLALKDSARGASPLQLKKIYVLAALLVEKHHKKVKEKSNKSTGSSRVSDLLNDDDVGSGDSRVIDQAWRGAEAYHYYILAQRQLYDGYVDSAMCTAENLTDYEEFLDPVKIHSLLAIAAASNRSFSVCSRSFIKLESIDSVGEEDKKAYQELAMEIFTKHEPRDVRRTNNAQEEFKEEKLPVCVVTGRPIVDYQYWTCSTCKRSAMEQEIASRRFCPLCHSPVSL</sequence>
<name>A0ABP0GX15_CLALP</name>
<feature type="domain" description="IFT121 second beta-propeller" evidence="11">
    <location>
        <begin position="239"/>
        <end position="556"/>
    </location>
</feature>
<dbReference type="InterPro" id="IPR056157">
    <property type="entry name" value="TPR_IFT80_172_dom"/>
</dbReference>
<dbReference type="InterPro" id="IPR039857">
    <property type="entry name" value="Ift122/121"/>
</dbReference>
<keyword evidence="8" id="KW-0966">Cell projection</keyword>
<dbReference type="Gene3D" id="1.25.40.470">
    <property type="match status" value="1"/>
</dbReference>
<comment type="subcellular location">
    <subcellularLocation>
        <location evidence="1">Cytoplasm</location>
        <location evidence="1">Cytoskeleton</location>
        <location evidence="1">Cilium basal body</location>
    </subcellularLocation>
</comment>
<feature type="domain" description="IFT121/TULP4 N-terminal" evidence="12">
    <location>
        <begin position="1"/>
        <end position="234"/>
    </location>
</feature>
<dbReference type="Gene3D" id="2.130.10.10">
    <property type="entry name" value="YVTN repeat-like/Quinoprotein amine dehydrogenase"/>
    <property type="match status" value="1"/>
</dbReference>
<evidence type="ECO:0000256" key="8">
    <source>
        <dbReference type="ARBA" id="ARBA00023273"/>
    </source>
</evidence>
<gene>
    <name evidence="14" type="ORF">CVLEPA_LOCUS29436</name>
</gene>
<keyword evidence="3" id="KW-0853">WD repeat</keyword>
<dbReference type="InterPro" id="IPR057979">
    <property type="entry name" value="TPR_IFT121"/>
</dbReference>
<keyword evidence="7" id="KW-0206">Cytoskeleton</keyword>
<evidence type="ECO:0000256" key="3">
    <source>
        <dbReference type="ARBA" id="ARBA00022574"/>
    </source>
</evidence>
<dbReference type="PANTHER" id="PTHR12764">
    <property type="entry name" value="WD REPEAT DOMAIN-RELATED"/>
    <property type="match status" value="1"/>
</dbReference>
<keyword evidence="4" id="KW-0677">Repeat</keyword>
<dbReference type="InterPro" id="IPR056158">
    <property type="entry name" value="Beta-prop_IFT121_2nd"/>
</dbReference>
<evidence type="ECO:0000259" key="11">
    <source>
        <dbReference type="Pfam" id="PF23390"/>
    </source>
</evidence>
<proteinExistence type="predicted"/>
<evidence type="ECO:0000256" key="7">
    <source>
        <dbReference type="ARBA" id="ARBA00023212"/>
    </source>
</evidence>
<accession>A0ABP0GX15</accession>
<evidence type="ECO:0000256" key="6">
    <source>
        <dbReference type="ARBA" id="ARBA00023069"/>
    </source>
</evidence>
<evidence type="ECO:0008006" key="16">
    <source>
        <dbReference type="Google" id="ProtNLM"/>
    </source>
</evidence>
<evidence type="ECO:0000313" key="15">
    <source>
        <dbReference type="Proteomes" id="UP001642483"/>
    </source>
</evidence>
<evidence type="ECO:0000259" key="9">
    <source>
        <dbReference type="Pfam" id="PF23145"/>
    </source>
</evidence>
<feature type="domain" description="IFT121-like TPR repeats" evidence="13">
    <location>
        <begin position="905"/>
        <end position="1004"/>
    </location>
</feature>
<protein>
    <recommendedName>
        <fullName evidence="16">WD repeat-containing protein 35</fullName>
    </recommendedName>
</protein>
<keyword evidence="5" id="KW-0970">Cilium biogenesis/degradation</keyword>
<dbReference type="Pfam" id="PF25768">
    <property type="entry name" value="TPR_IFT121"/>
    <property type="match status" value="1"/>
</dbReference>
<dbReference type="Pfam" id="PF23145">
    <property type="entry name" value="Zf_2nd_IFT121"/>
    <property type="match status" value="1"/>
</dbReference>
<keyword evidence="2" id="KW-0963">Cytoplasm</keyword>
<dbReference type="Pfam" id="PF23387">
    <property type="entry name" value="TPR_IFT80_172"/>
    <property type="match status" value="1"/>
</dbReference>
<dbReference type="SUPFAM" id="SSF69322">
    <property type="entry name" value="Tricorn protease domain 2"/>
    <property type="match status" value="1"/>
</dbReference>
<reference evidence="14 15" key="1">
    <citation type="submission" date="2024-02" db="EMBL/GenBank/DDBJ databases">
        <authorList>
            <person name="Daric V."/>
            <person name="Darras S."/>
        </authorList>
    </citation>
    <scope>NUCLEOTIDE SEQUENCE [LARGE SCALE GENOMIC DNA]</scope>
</reference>
<evidence type="ECO:0000313" key="14">
    <source>
        <dbReference type="EMBL" id="CAK8696266.1"/>
    </source>
</evidence>
<dbReference type="Pfam" id="PF24797">
    <property type="entry name" value="Beta-prop_WDR35_TULP_N"/>
    <property type="match status" value="1"/>
</dbReference>
<keyword evidence="6" id="KW-0969">Cilium</keyword>
<evidence type="ECO:0000259" key="12">
    <source>
        <dbReference type="Pfam" id="PF24797"/>
    </source>
</evidence>
<evidence type="ECO:0000256" key="2">
    <source>
        <dbReference type="ARBA" id="ARBA00022490"/>
    </source>
</evidence>